<evidence type="ECO:0000256" key="3">
    <source>
        <dbReference type="ARBA" id="ARBA00022475"/>
    </source>
</evidence>
<dbReference type="InterPro" id="IPR001123">
    <property type="entry name" value="LeuE-type"/>
</dbReference>
<dbReference type="RefSeq" id="WP_122110856.1">
    <property type="nucleotide sequence ID" value="NZ_QOKZ01000001.1"/>
</dbReference>
<dbReference type="PANTHER" id="PTHR30086">
    <property type="entry name" value="ARGININE EXPORTER PROTEIN ARGO"/>
    <property type="match status" value="1"/>
</dbReference>
<comment type="similarity">
    <text evidence="2">Belongs to the Rht family.</text>
</comment>
<evidence type="ECO:0000313" key="9">
    <source>
        <dbReference type="Proteomes" id="UP000273516"/>
    </source>
</evidence>
<evidence type="ECO:0000256" key="7">
    <source>
        <dbReference type="SAM" id="Phobius"/>
    </source>
</evidence>
<dbReference type="EMBL" id="QOKZ01000001">
    <property type="protein sequence ID" value="RMC37773.1"/>
    <property type="molecule type" value="Genomic_DNA"/>
</dbReference>
<evidence type="ECO:0000256" key="5">
    <source>
        <dbReference type="ARBA" id="ARBA00022989"/>
    </source>
</evidence>
<comment type="caution">
    <text evidence="8">The sequence shown here is derived from an EMBL/GenBank/DDBJ whole genome shotgun (WGS) entry which is preliminary data.</text>
</comment>
<keyword evidence="6 7" id="KW-0472">Membrane</keyword>
<feature type="transmembrane region" description="Helical" evidence="7">
    <location>
        <begin position="36"/>
        <end position="60"/>
    </location>
</feature>
<name>A0A3M0ML34_9RHOB</name>
<proteinExistence type="inferred from homology"/>
<keyword evidence="3" id="KW-1003">Cell membrane</keyword>
<organism evidence="8 9">
    <name type="scientific">Paracoccus alkanivorans</name>
    <dbReference type="NCBI Taxonomy" id="2116655"/>
    <lineage>
        <taxon>Bacteria</taxon>
        <taxon>Pseudomonadati</taxon>
        <taxon>Pseudomonadota</taxon>
        <taxon>Alphaproteobacteria</taxon>
        <taxon>Rhodobacterales</taxon>
        <taxon>Paracoccaceae</taxon>
        <taxon>Paracoccus</taxon>
    </lineage>
</organism>
<dbReference type="Proteomes" id="UP000273516">
    <property type="component" value="Unassembled WGS sequence"/>
</dbReference>
<dbReference type="PANTHER" id="PTHR30086:SF14">
    <property type="entry name" value="HOMOSERINE_HOMOSERINE LACTONE EFFLUX PROTEIN"/>
    <property type="match status" value="1"/>
</dbReference>
<keyword evidence="4 7" id="KW-0812">Transmembrane</keyword>
<reference evidence="8 9" key="1">
    <citation type="submission" date="2018-07" db="EMBL/GenBank/DDBJ databases">
        <authorList>
            <person name="Zhang Y."/>
            <person name="Wang L."/>
            <person name="Ma S."/>
        </authorList>
    </citation>
    <scope>NUCLEOTIDE SEQUENCE [LARGE SCALE GENOMIC DNA]</scope>
    <source>
        <strain evidence="8 9">4-2</strain>
    </source>
</reference>
<accession>A0A3M0ML34</accession>
<feature type="transmembrane region" description="Helical" evidence="7">
    <location>
        <begin position="148"/>
        <end position="167"/>
    </location>
</feature>
<evidence type="ECO:0000256" key="4">
    <source>
        <dbReference type="ARBA" id="ARBA00022692"/>
    </source>
</evidence>
<feature type="transmembrane region" description="Helical" evidence="7">
    <location>
        <begin position="179"/>
        <end position="197"/>
    </location>
</feature>
<feature type="transmembrane region" description="Helical" evidence="7">
    <location>
        <begin position="66"/>
        <end position="87"/>
    </location>
</feature>
<keyword evidence="5 7" id="KW-1133">Transmembrane helix</keyword>
<evidence type="ECO:0000256" key="6">
    <source>
        <dbReference type="ARBA" id="ARBA00023136"/>
    </source>
</evidence>
<comment type="subcellular location">
    <subcellularLocation>
        <location evidence="1">Cell membrane</location>
        <topology evidence="1">Multi-pass membrane protein</topology>
    </subcellularLocation>
</comment>
<feature type="transmembrane region" description="Helical" evidence="7">
    <location>
        <begin position="6"/>
        <end position="24"/>
    </location>
</feature>
<dbReference type="PIRSF" id="PIRSF006324">
    <property type="entry name" value="LeuE"/>
    <property type="match status" value="1"/>
</dbReference>
<evidence type="ECO:0000256" key="1">
    <source>
        <dbReference type="ARBA" id="ARBA00004651"/>
    </source>
</evidence>
<dbReference type="Pfam" id="PF01810">
    <property type="entry name" value="LysE"/>
    <property type="match status" value="1"/>
</dbReference>
<dbReference type="GO" id="GO:0005886">
    <property type="term" value="C:plasma membrane"/>
    <property type="evidence" value="ECO:0007669"/>
    <property type="project" value="UniProtKB-SubCell"/>
</dbReference>
<protein>
    <submittedName>
        <fullName evidence="8">LysE family translocator</fullName>
    </submittedName>
</protein>
<evidence type="ECO:0000256" key="2">
    <source>
        <dbReference type="ARBA" id="ARBA00007928"/>
    </source>
</evidence>
<sequence>MSFEYLLTAFIVCVVPGLGVIYTLSSTLGGGMRAGLWAALGCTIATVIHMLVAMAGLAALLHTSAVLFQAVKFAGVAYLLWMAWGALQGAGGLQFRAAEPTPVRQLVGRGIMINLLNPKLPMFFMAFLPQFLPAGAGLGALVELGLGFTGMTFGVFVIYAALAASGRDAVLASETAMRWMRRIFAASFAMLGLKLAVSRA</sequence>
<dbReference type="GO" id="GO:0042970">
    <property type="term" value="F:homoserine transmembrane transporter activity"/>
    <property type="evidence" value="ECO:0007669"/>
    <property type="project" value="TreeGrafter"/>
</dbReference>
<dbReference type="OrthoDB" id="9804822at2"/>
<dbReference type="AlphaFoldDB" id="A0A3M0ML34"/>
<gene>
    <name evidence="8" type="ORF">C9E81_03285</name>
</gene>
<keyword evidence="9" id="KW-1185">Reference proteome</keyword>
<evidence type="ECO:0000313" key="8">
    <source>
        <dbReference type="EMBL" id="RMC37773.1"/>
    </source>
</evidence>